<feature type="coiled-coil region" evidence="1">
    <location>
        <begin position="37"/>
        <end position="64"/>
    </location>
</feature>
<dbReference type="EMBL" id="BSYR01000003">
    <property type="protein sequence ID" value="GMI65367.1"/>
    <property type="molecule type" value="Genomic_DNA"/>
</dbReference>
<keyword evidence="2" id="KW-0812">Transmembrane</keyword>
<evidence type="ECO:0000256" key="2">
    <source>
        <dbReference type="SAM" id="Phobius"/>
    </source>
</evidence>
<accession>A0A9W7GUM8</accession>
<keyword evidence="4" id="KW-1185">Reference proteome</keyword>
<dbReference type="AlphaFoldDB" id="A0A9W7GUM8"/>
<evidence type="ECO:0000256" key="1">
    <source>
        <dbReference type="SAM" id="Coils"/>
    </source>
</evidence>
<dbReference type="Proteomes" id="UP001165190">
    <property type="component" value="Unassembled WGS sequence"/>
</dbReference>
<evidence type="ECO:0000313" key="4">
    <source>
        <dbReference type="Proteomes" id="UP001165190"/>
    </source>
</evidence>
<proteinExistence type="predicted"/>
<keyword evidence="2" id="KW-0472">Membrane</keyword>
<keyword evidence="1" id="KW-0175">Coiled coil</keyword>
<evidence type="ECO:0000313" key="3">
    <source>
        <dbReference type="EMBL" id="GMI65367.1"/>
    </source>
</evidence>
<name>A0A9W7GUM8_HIBTR</name>
<protein>
    <submittedName>
        <fullName evidence="3">Uncharacterized protein</fullName>
    </submittedName>
</protein>
<reference evidence="3" key="1">
    <citation type="submission" date="2023-05" db="EMBL/GenBank/DDBJ databases">
        <title>Genome and transcriptome analyses reveal genes involved in the formation of fine ridges on petal epidermal cells in Hibiscus trionum.</title>
        <authorList>
            <person name="Koshimizu S."/>
            <person name="Masuda S."/>
            <person name="Ishii T."/>
            <person name="Shirasu K."/>
            <person name="Hoshino A."/>
            <person name="Arita M."/>
        </authorList>
    </citation>
    <scope>NUCLEOTIDE SEQUENCE</scope>
    <source>
        <strain evidence="3">Hamamatsu line</strain>
    </source>
</reference>
<sequence>MDYFRIIFTVIGFSASFIFVLPGLKKWQRQQVLIEKLRIISQALEHAEERAMRFQERHDRILGQICSYYMVNQDLEDALAGARAAMNEALEFAVGLRKMQLQILRSIDEIDAFHVG</sequence>
<gene>
    <name evidence="3" type="ORF">HRI_000206000</name>
</gene>
<organism evidence="3 4">
    <name type="scientific">Hibiscus trionum</name>
    <name type="common">Flower of an hour</name>
    <dbReference type="NCBI Taxonomy" id="183268"/>
    <lineage>
        <taxon>Eukaryota</taxon>
        <taxon>Viridiplantae</taxon>
        <taxon>Streptophyta</taxon>
        <taxon>Embryophyta</taxon>
        <taxon>Tracheophyta</taxon>
        <taxon>Spermatophyta</taxon>
        <taxon>Magnoliopsida</taxon>
        <taxon>eudicotyledons</taxon>
        <taxon>Gunneridae</taxon>
        <taxon>Pentapetalae</taxon>
        <taxon>rosids</taxon>
        <taxon>malvids</taxon>
        <taxon>Malvales</taxon>
        <taxon>Malvaceae</taxon>
        <taxon>Malvoideae</taxon>
        <taxon>Hibiscus</taxon>
    </lineage>
</organism>
<dbReference type="OrthoDB" id="1677215at2759"/>
<comment type="caution">
    <text evidence="3">The sequence shown here is derived from an EMBL/GenBank/DDBJ whole genome shotgun (WGS) entry which is preliminary data.</text>
</comment>
<feature type="transmembrane region" description="Helical" evidence="2">
    <location>
        <begin position="6"/>
        <end position="24"/>
    </location>
</feature>
<keyword evidence="2" id="KW-1133">Transmembrane helix</keyword>